<keyword evidence="2" id="KW-1185">Reference proteome</keyword>
<comment type="caution">
    <text evidence="1">The sequence shown here is derived from an EMBL/GenBank/DDBJ whole genome shotgun (WGS) entry which is preliminary data.</text>
</comment>
<evidence type="ECO:0000313" key="1">
    <source>
        <dbReference type="EMBL" id="MPC18069.1"/>
    </source>
</evidence>
<proteinExistence type="predicted"/>
<protein>
    <submittedName>
        <fullName evidence="1">Uncharacterized protein</fullName>
    </submittedName>
</protein>
<sequence>MLVVDTAMMRRPTFSSHGKEGCSGNAGSQRCHVVATWYGWVSCNGGSVSELERLESLCVSVSILGLNHDTSRPSASSIQKTHAMRRDLQRYYYCGDLCAPQSLRSLS</sequence>
<name>A0A5B7DA38_PORTR</name>
<dbReference type="EMBL" id="VSRR010000644">
    <property type="protein sequence ID" value="MPC18069.1"/>
    <property type="molecule type" value="Genomic_DNA"/>
</dbReference>
<dbReference type="AlphaFoldDB" id="A0A5B7DA38"/>
<reference evidence="1 2" key="1">
    <citation type="submission" date="2019-05" db="EMBL/GenBank/DDBJ databases">
        <title>Another draft genome of Portunus trituberculatus and its Hox gene families provides insights of decapod evolution.</title>
        <authorList>
            <person name="Jeong J.-H."/>
            <person name="Song I."/>
            <person name="Kim S."/>
            <person name="Choi T."/>
            <person name="Kim D."/>
            <person name="Ryu S."/>
            <person name="Kim W."/>
        </authorList>
    </citation>
    <scope>NUCLEOTIDE SEQUENCE [LARGE SCALE GENOMIC DNA]</scope>
    <source>
        <tissue evidence="1">Muscle</tissue>
    </source>
</reference>
<dbReference type="Proteomes" id="UP000324222">
    <property type="component" value="Unassembled WGS sequence"/>
</dbReference>
<evidence type="ECO:0000313" key="2">
    <source>
        <dbReference type="Proteomes" id="UP000324222"/>
    </source>
</evidence>
<organism evidence="1 2">
    <name type="scientific">Portunus trituberculatus</name>
    <name type="common">Swimming crab</name>
    <name type="synonym">Neptunus trituberculatus</name>
    <dbReference type="NCBI Taxonomy" id="210409"/>
    <lineage>
        <taxon>Eukaryota</taxon>
        <taxon>Metazoa</taxon>
        <taxon>Ecdysozoa</taxon>
        <taxon>Arthropoda</taxon>
        <taxon>Crustacea</taxon>
        <taxon>Multicrustacea</taxon>
        <taxon>Malacostraca</taxon>
        <taxon>Eumalacostraca</taxon>
        <taxon>Eucarida</taxon>
        <taxon>Decapoda</taxon>
        <taxon>Pleocyemata</taxon>
        <taxon>Brachyura</taxon>
        <taxon>Eubrachyura</taxon>
        <taxon>Portunoidea</taxon>
        <taxon>Portunidae</taxon>
        <taxon>Portuninae</taxon>
        <taxon>Portunus</taxon>
    </lineage>
</organism>
<accession>A0A5B7DA38</accession>
<gene>
    <name evidence="1" type="ORF">E2C01_010941</name>
</gene>